<feature type="transmembrane region" description="Helical" evidence="2">
    <location>
        <begin position="89"/>
        <end position="119"/>
    </location>
</feature>
<keyword evidence="2" id="KW-0472">Membrane</keyword>
<comment type="caution">
    <text evidence="3">The sequence shown here is derived from an EMBL/GenBank/DDBJ whole genome shotgun (WGS) entry which is preliminary data.</text>
</comment>
<proteinExistence type="predicted"/>
<dbReference type="GO" id="GO:0004029">
    <property type="term" value="F:aldehyde dehydrogenase (NAD+) activity"/>
    <property type="evidence" value="ECO:0007669"/>
    <property type="project" value="TreeGrafter"/>
</dbReference>
<dbReference type="GO" id="GO:0005737">
    <property type="term" value="C:cytoplasm"/>
    <property type="evidence" value="ECO:0007669"/>
    <property type="project" value="TreeGrafter"/>
</dbReference>
<dbReference type="AlphaFoldDB" id="A0AAN7Z4K6"/>
<evidence type="ECO:0000256" key="2">
    <source>
        <dbReference type="SAM" id="Phobius"/>
    </source>
</evidence>
<dbReference type="Gene3D" id="3.40.605.10">
    <property type="entry name" value="Aldehyde Dehydrogenase, Chain A, domain 1"/>
    <property type="match status" value="1"/>
</dbReference>
<sequence>MNDSYMHGCVYTLPFGGVGESGTGAYHGRSSFDCFTHRRTVVATPGWMDKLLRVRYAPYLQSELKQYLWMNSQKPDFDRNGKKIRGLGYWIWMIFGLGGPTVKGALLRWVIVLAAGYAYQTQFHRLQMFLK</sequence>
<evidence type="ECO:0000313" key="3">
    <source>
        <dbReference type="EMBL" id="KAK5628987.1"/>
    </source>
</evidence>
<name>A0AAN7Z4K6_9PEZI</name>
<organism evidence="3 4">
    <name type="scientific">Xylaria bambusicola</name>
    <dbReference type="NCBI Taxonomy" id="326684"/>
    <lineage>
        <taxon>Eukaryota</taxon>
        <taxon>Fungi</taxon>
        <taxon>Dikarya</taxon>
        <taxon>Ascomycota</taxon>
        <taxon>Pezizomycotina</taxon>
        <taxon>Sordariomycetes</taxon>
        <taxon>Xylariomycetidae</taxon>
        <taxon>Xylariales</taxon>
        <taxon>Xylariaceae</taxon>
        <taxon>Xylaria</taxon>
    </lineage>
</organism>
<dbReference type="PANTHER" id="PTHR43570:SF11">
    <property type="entry name" value="ALDEHYDE DEHYDROGENASE"/>
    <property type="match status" value="1"/>
</dbReference>
<dbReference type="InterPro" id="IPR012394">
    <property type="entry name" value="Aldehyde_DH_NAD(P)"/>
</dbReference>
<dbReference type="PANTHER" id="PTHR43570">
    <property type="entry name" value="ALDEHYDE DEHYDROGENASE"/>
    <property type="match status" value="1"/>
</dbReference>
<accession>A0AAN7Z4K6</accession>
<keyword evidence="1" id="KW-0560">Oxidoreductase</keyword>
<dbReference type="InterPro" id="IPR016162">
    <property type="entry name" value="Ald_DH_N"/>
</dbReference>
<evidence type="ECO:0008006" key="5">
    <source>
        <dbReference type="Google" id="ProtNLM"/>
    </source>
</evidence>
<dbReference type="GO" id="GO:0006081">
    <property type="term" value="P:aldehyde metabolic process"/>
    <property type="evidence" value="ECO:0007669"/>
    <property type="project" value="InterPro"/>
</dbReference>
<dbReference type="EMBL" id="JAWHQM010000010">
    <property type="protein sequence ID" value="KAK5628987.1"/>
    <property type="molecule type" value="Genomic_DNA"/>
</dbReference>
<keyword evidence="2" id="KW-0812">Transmembrane</keyword>
<evidence type="ECO:0000313" key="4">
    <source>
        <dbReference type="Proteomes" id="UP001305414"/>
    </source>
</evidence>
<reference evidence="3 4" key="1">
    <citation type="submission" date="2023-10" db="EMBL/GenBank/DDBJ databases">
        <title>Draft genome sequence of Xylaria bambusicola isolate GMP-LS, the root and basal stem rot pathogen of sugarcane in Indonesia.</title>
        <authorList>
            <person name="Selvaraj P."/>
            <person name="Muralishankar V."/>
            <person name="Muruganantham S."/>
            <person name="Sp S."/>
            <person name="Haryani S."/>
            <person name="Lau K.J.X."/>
            <person name="Naqvi N.I."/>
        </authorList>
    </citation>
    <scope>NUCLEOTIDE SEQUENCE [LARGE SCALE GENOMIC DNA]</scope>
    <source>
        <strain evidence="3">GMP-LS</strain>
    </source>
</reference>
<protein>
    <recommendedName>
        <fullName evidence="5">Aldehyde dehydrogenase domain-containing protein</fullName>
    </recommendedName>
</protein>
<dbReference type="SUPFAM" id="SSF53720">
    <property type="entry name" value="ALDH-like"/>
    <property type="match status" value="1"/>
</dbReference>
<evidence type="ECO:0000256" key="1">
    <source>
        <dbReference type="ARBA" id="ARBA00023002"/>
    </source>
</evidence>
<dbReference type="InterPro" id="IPR016161">
    <property type="entry name" value="Ald_DH/histidinol_DH"/>
</dbReference>
<dbReference type="Proteomes" id="UP001305414">
    <property type="component" value="Unassembled WGS sequence"/>
</dbReference>
<keyword evidence="4" id="KW-1185">Reference proteome</keyword>
<gene>
    <name evidence="3" type="ORF">RRF57_004702</name>
</gene>
<keyword evidence="2" id="KW-1133">Transmembrane helix</keyword>